<dbReference type="Proteomes" id="UP001632038">
    <property type="component" value="Unassembled WGS sequence"/>
</dbReference>
<evidence type="ECO:0000313" key="2">
    <source>
        <dbReference type="Proteomes" id="UP001632038"/>
    </source>
</evidence>
<keyword evidence="2" id="KW-1185">Reference proteome</keyword>
<gene>
    <name evidence="1" type="ORF">CASFOL_004197</name>
</gene>
<proteinExistence type="predicted"/>
<protein>
    <submittedName>
        <fullName evidence="1">Uncharacterized protein</fullName>
    </submittedName>
</protein>
<dbReference type="EMBL" id="JAVIJP010000006">
    <property type="protein sequence ID" value="KAL3651195.1"/>
    <property type="molecule type" value="Genomic_DNA"/>
</dbReference>
<organism evidence="1 2">
    <name type="scientific">Castilleja foliolosa</name>
    <dbReference type="NCBI Taxonomy" id="1961234"/>
    <lineage>
        <taxon>Eukaryota</taxon>
        <taxon>Viridiplantae</taxon>
        <taxon>Streptophyta</taxon>
        <taxon>Embryophyta</taxon>
        <taxon>Tracheophyta</taxon>
        <taxon>Spermatophyta</taxon>
        <taxon>Magnoliopsida</taxon>
        <taxon>eudicotyledons</taxon>
        <taxon>Gunneridae</taxon>
        <taxon>Pentapetalae</taxon>
        <taxon>asterids</taxon>
        <taxon>lamiids</taxon>
        <taxon>Lamiales</taxon>
        <taxon>Orobanchaceae</taxon>
        <taxon>Pedicularideae</taxon>
        <taxon>Castillejinae</taxon>
        <taxon>Castilleja</taxon>
    </lineage>
</organism>
<accession>A0ABD3E9Q0</accession>
<dbReference type="AlphaFoldDB" id="A0ABD3E9Q0"/>
<comment type="caution">
    <text evidence="1">The sequence shown here is derived from an EMBL/GenBank/DDBJ whole genome shotgun (WGS) entry which is preliminary data.</text>
</comment>
<reference evidence="2" key="1">
    <citation type="journal article" date="2024" name="IScience">
        <title>Strigolactones Initiate the Formation of Haustorium-like Structures in Castilleja.</title>
        <authorList>
            <person name="Buerger M."/>
            <person name="Peterson D."/>
            <person name="Chory J."/>
        </authorList>
    </citation>
    <scope>NUCLEOTIDE SEQUENCE [LARGE SCALE GENOMIC DNA]</scope>
</reference>
<sequence length="131" mass="15019">MQTTSEAMRRSSRSVLEEDLEQLKVLENGYRMKGNEQSEDINGRYSNIPYRTKQYTCLASHSSFKGEVFEVVIEQSEDINGRYSNIPYRTKQYPCLASHSSFKDTLQEDIEKALSTVSRASRVPGVSQHIM</sequence>
<evidence type="ECO:0000313" key="1">
    <source>
        <dbReference type="EMBL" id="KAL3651195.1"/>
    </source>
</evidence>
<name>A0ABD3E9Q0_9LAMI</name>